<evidence type="ECO:0000256" key="2">
    <source>
        <dbReference type="ARBA" id="ARBA00022723"/>
    </source>
</evidence>
<dbReference type="InterPro" id="IPR032466">
    <property type="entry name" value="Metal_Hydrolase"/>
</dbReference>
<keyword evidence="5" id="KW-1185">Reference proteome</keyword>
<keyword evidence="2" id="KW-0479">Metal-binding</keyword>
<dbReference type="Pfam" id="PF01026">
    <property type="entry name" value="TatD_DNase"/>
    <property type="match status" value="1"/>
</dbReference>
<evidence type="ECO:0000313" key="4">
    <source>
        <dbReference type="EMBL" id="MFC5179472.1"/>
    </source>
</evidence>
<dbReference type="EMBL" id="JBHSKD010000028">
    <property type="protein sequence ID" value="MFC5179472.1"/>
    <property type="molecule type" value="Genomic_DNA"/>
</dbReference>
<dbReference type="GO" id="GO:0016787">
    <property type="term" value="F:hydrolase activity"/>
    <property type="evidence" value="ECO:0007669"/>
    <property type="project" value="UniProtKB-KW"/>
</dbReference>
<dbReference type="Proteomes" id="UP001596087">
    <property type="component" value="Unassembled WGS sequence"/>
</dbReference>
<dbReference type="RefSeq" id="WP_378593682.1">
    <property type="nucleotide sequence ID" value="NZ_JBHSKD010000028.1"/>
</dbReference>
<gene>
    <name evidence="4" type="ORF">ACFPGP_22545</name>
</gene>
<dbReference type="PANTHER" id="PTHR46317">
    <property type="entry name" value="HYDROLASE OF PHP SUPERFAMILY-RELATED PROTEIN"/>
    <property type="match status" value="1"/>
</dbReference>
<evidence type="ECO:0000256" key="1">
    <source>
        <dbReference type="ARBA" id="ARBA00009275"/>
    </source>
</evidence>
<keyword evidence="3 4" id="KW-0378">Hydrolase</keyword>
<comment type="caution">
    <text evidence="4">The sequence shown here is derived from an EMBL/GenBank/DDBJ whole genome shotgun (WGS) entry which is preliminary data.</text>
</comment>
<dbReference type="PANTHER" id="PTHR46317:SF1">
    <property type="entry name" value="HYDROLASE, TATD FAMILY"/>
    <property type="match status" value="1"/>
</dbReference>
<dbReference type="Gene3D" id="3.20.20.140">
    <property type="entry name" value="Metal-dependent hydrolases"/>
    <property type="match status" value="1"/>
</dbReference>
<protein>
    <submittedName>
        <fullName evidence="4">TatD family hydrolase</fullName>
    </submittedName>
</protein>
<name>A0ABW0BQK9_9ACTN</name>
<dbReference type="InterPro" id="IPR001130">
    <property type="entry name" value="TatD-like"/>
</dbReference>
<organism evidence="4 5">
    <name type="scientific">Nocardioides taihuensis</name>
    <dbReference type="NCBI Taxonomy" id="1835606"/>
    <lineage>
        <taxon>Bacteria</taxon>
        <taxon>Bacillati</taxon>
        <taxon>Actinomycetota</taxon>
        <taxon>Actinomycetes</taxon>
        <taxon>Propionibacteriales</taxon>
        <taxon>Nocardioidaceae</taxon>
        <taxon>Nocardioides</taxon>
    </lineage>
</organism>
<evidence type="ECO:0000313" key="5">
    <source>
        <dbReference type="Proteomes" id="UP001596087"/>
    </source>
</evidence>
<reference evidence="5" key="1">
    <citation type="journal article" date="2019" name="Int. J. Syst. Evol. Microbiol.">
        <title>The Global Catalogue of Microorganisms (GCM) 10K type strain sequencing project: providing services to taxonomists for standard genome sequencing and annotation.</title>
        <authorList>
            <consortium name="The Broad Institute Genomics Platform"/>
            <consortium name="The Broad Institute Genome Sequencing Center for Infectious Disease"/>
            <person name="Wu L."/>
            <person name="Ma J."/>
        </authorList>
    </citation>
    <scope>NUCLEOTIDE SEQUENCE [LARGE SCALE GENOMIC DNA]</scope>
    <source>
        <strain evidence="5">DFY41</strain>
    </source>
</reference>
<comment type="similarity">
    <text evidence="1">Belongs to the metallo-dependent hydrolases superfamily. TatD-type hydrolase family.</text>
</comment>
<evidence type="ECO:0000256" key="3">
    <source>
        <dbReference type="ARBA" id="ARBA00022801"/>
    </source>
</evidence>
<dbReference type="SUPFAM" id="SSF51556">
    <property type="entry name" value="Metallo-dependent hydrolases"/>
    <property type="match status" value="1"/>
</dbReference>
<accession>A0ABW0BQK9</accession>
<sequence length="251" mass="27494">MTFPAGLPLLDCHAHIAPDVTDRQIERLGDVHVVAMTRSLAEANYASTRSDRQLTWAVGAHPGRPDALAQYNPTLFRSVASRFAVVGEVGLDRRGVREDQERVFDDVLTACVDLPVLISVHSTGRTREVVERVEQHALKGVVLHWFLGAQDLCTRAVKAGAYFSVNSAMPGDLISAFPRDRILPETDFPAKRVGAVAPGDTHALEVLLAEIWNEPVEHVRPNLWRNLRTISLASGAIDKFPEALADVLLSA</sequence>
<proteinExistence type="inferred from homology"/>